<protein>
    <submittedName>
        <fullName evidence="1">Uncharacterized protein</fullName>
    </submittedName>
</protein>
<organism evidence="1 2">
    <name type="scientific">Staurois parvus</name>
    <dbReference type="NCBI Taxonomy" id="386267"/>
    <lineage>
        <taxon>Eukaryota</taxon>
        <taxon>Metazoa</taxon>
        <taxon>Chordata</taxon>
        <taxon>Craniata</taxon>
        <taxon>Vertebrata</taxon>
        <taxon>Euteleostomi</taxon>
        <taxon>Amphibia</taxon>
        <taxon>Batrachia</taxon>
        <taxon>Anura</taxon>
        <taxon>Neobatrachia</taxon>
        <taxon>Ranoidea</taxon>
        <taxon>Ranidae</taxon>
        <taxon>Staurois</taxon>
    </lineage>
</organism>
<reference evidence="1" key="1">
    <citation type="submission" date="2023-05" db="EMBL/GenBank/DDBJ databases">
        <authorList>
            <person name="Stuckert A."/>
        </authorList>
    </citation>
    <scope>NUCLEOTIDE SEQUENCE</scope>
</reference>
<sequence>NVFLCVHVHIVVYRRLQAVELYSRFFECTKLVFRSRFYQCFKRQKHVNVAKCG</sequence>
<name>A0ABN9BS41_9NEOB</name>
<feature type="non-terminal residue" evidence="1">
    <location>
        <position position="1"/>
    </location>
</feature>
<proteinExistence type="predicted"/>
<comment type="caution">
    <text evidence="1">The sequence shown here is derived from an EMBL/GenBank/DDBJ whole genome shotgun (WGS) entry which is preliminary data.</text>
</comment>
<keyword evidence="2" id="KW-1185">Reference proteome</keyword>
<dbReference type="Proteomes" id="UP001162483">
    <property type="component" value="Unassembled WGS sequence"/>
</dbReference>
<evidence type="ECO:0000313" key="1">
    <source>
        <dbReference type="EMBL" id="CAI9550520.1"/>
    </source>
</evidence>
<accession>A0ABN9BS41</accession>
<gene>
    <name evidence="1" type="ORF">SPARVUS_LOCUS3526656</name>
</gene>
<dbReference type="EMBL" id="CATNWA010005697">
    <property type="protein sequence ID" value="CAI9550520.1"/>
    <property type="molecule type" value="Genomic_DNA"/>
</dbReference>
<evidence type="ECO:0000313" key="2">
    <source>
        <dbReference type="Proteomes" id="UP001162483"/>
    </source>
</evidence>